<feature type="transmembrane region" description="Helical" evidence="9">
    <location>
        <begin position="207"/>
        <end position="225"/>
    </location>
</feature>
<keyword evidence="3 9" id="KW-0812">Transmembrane</keyword>
<evidence type="ECO:0000256" key="9">
    <source>
        <dbReference type="SAM" id="Phobius"/>
    </source>
</evidence>
<evidence type="ECO:0000256" key="2">
    <source>
        <dbReference type="ARBA" id="ARBA00007375"/>
    </source>
</evidence>
<evidence type="ECO:0000313" key="11">
    <source>
        <dbReference type="Proteomes" id="UP000727407"/>
    </source>
</evidence>
<dbReference type="EMBL" id="QNUK01000075">
    <property type="protein sequence ID" value="KAF5903316.1"/>
    <property type="molecule type" value="Genomic_DNA"/>
</dbReference>
<dbReference type="OrthoDB" id="2133758at2759"/>
<dbReference type="GO" id="GO:0016020">
    <property type="term" value="C:membrane"/>
    <property type="evidence" value="ECO:0007669"/>
    <property type="project" value="UniProtKB-SubCell"/>
</dbReference>
<dbReference type="PANTHER" id="PTHR31885:SF6">
    <property type="entry name" value="GH04784P"/>
    <property type="match status" value="1"/>
</dbReference>
<comment type="similarity">
    <text evidence="2">Belongs to the TMEM86 family.</text>
</comment>
<dbReference type="Pfam" id="PF07947">
    <property type="entry name" value="YhhN"/>
    <property type="match status" value="1"/>
</dbReference>
<feature type="transmembrane region" description="Helical" evidence="9">
    <location>
        <begin position="37"/>
        <end position="56"/>
    </location>
</feature>
<evidence type="ECO:0000256" key="4">
    <source>
        <dbReference type="ARBA" id="ARBA00022989"/>
    </source>
</evidence>
<dbReference type="PANTHER" id="PTHR31885">
    <property type="entry name" value="GH04784P"/>
    <property type="match status" value="1"/>
</dbReference>
<evidence type="ECO:0000256" key="5">
    <source>
        <dbReference type="ARBA" id="ARBA00023136"/>
    </source>
</evidence>
<dbReference type="AlphaFoldDB" id="A0A8J4X5V2"/>
<keyword evidence="5 9" id="KW-0472">Membrane</keyword>
<reference evidence="10" key="1">
    <citation type="submission" date="2020-07" db="EMBL/GenBank/DDBJ databases">
        <title>Clarias magur genome sequencing, assembly and annotation.</title>
        <authorList>
            <person name="Kushwaha B."/>
            <person name="Kumar R."/>
            <person name="Das P."/>
            <person name="Joshi C.G."/>
            <person name="Kumar D."/>
            <person name="Nagpure N.S."/>
            <person name="Pandey M."/>
            <person name="Agarwal S."/>
            <person name="Srivastava S."/>
            <person name="Singh M."/>
            <person name="Sahoo L."/>
            <person name="Jayasankar P."/>
            <person name="Meher P.K."/>
            <person name="Koringa P.G."/>
            <person name="Iquebal M.A."/>
            <person name="Das S.P."/>
            <person name="Bit A."/>
            <person name="Patnaik S."/>
            <person name="Patel N."/>
            <person name="Shah T.M."/>
            <person name="Hinsu A."/>
            <person name="Jena J.K."/>
        </authorList>
    </citation>
    <scope>NUCLEOTIDE SEQUENCE</scope>
    <source>
        <strain evidence="10">CIFAMagur01</strain>
        <tissue evidence="10">Testis</tissue>
    </source>
</reference>
<evidence type="ECO:0000256" key="3">
    <source>
        <dbReference type="ARBA" id="ARBA00022692"/>
    </source>
</evidence>
<comment type="subcellular location">
    <subcellularLocation>
        <location evidence="1">Membrane</location>
        <topology evidence="1">Multi-pass membrane protein</topology>
    </subcellularLocation>
</comment>
<dbReference type="InterPro" id="IPR012506">
    <property type="entry name" value="TMEM86B-like"/>
</dbReference>
<organism evidence="10 11">
    <name type="scientific">Clarias magur</name>
    <name type="common">Asian catfish</name>
    <name type="synonym">Macropteronotus magur</name>
    <dbReference type="NCBI Taxonomy" id="1594786"/>
    <lineage>
        <taxon>Eukaryota</taxon>
        <taxon>Metazoa</taxon>
        <taxon>Chordata</taxon>
        <taxon>Craniata</taxon>
        <taxon>Vertebrata</taxon>
        <taxon>Euteleostomi</taxon>
        <taxon>Actinopterygii</taxon>
        <taxon>Neopterygii</taxon>
        <taxon>Teleostei</taxon>
        <taxon>Ostariophysi</taxon>
        <taxon>Siluriformes</taxon>
        <taxon>Clariidae</taxon>
        <taxon>Clarias</taxon>
    </lineage>
</organism>
<feature type="transmembrane region" description="Helical" evidence="9">
    <location>
        <begin position="92"/>
        <end position="112"/>
    </location>
</feature>
<proteinExistence type="inferred from homology"/>
<comment type="catalytic activity">
    <reaction evidence="8">
        <text>a 1-O-(1Z-alkenyl)-sn-glycero-3-phosphocholine + H2O = a 2,3-saturated aldehyde + sn-glycerol 3-phosphocholine</text>
        <dbReference type="Rhea" id="RHEA:22544"/>
        <dbReference type="ChEBI" id="CHEBI:15377"/>
        <dbReference type="ChEBI" id="CHEBI:16870"/>
        <dbReference type="ChEBI" id="CHEBI:73359"/>
        <dbReference type="ChEBI" id="CHEBI:77287"/>
        <dbReference type="EC" id="3.3.2.2"/>
    </reaction>
</comment>
<keyword evidence="4 9" id="KW-1133">Transmembrane helix</keyword>
<name>A0A8J4X5V2_CLAMG</name>
<feature type="transmembrane region" description="Helical" evidence="9">
    <location>
        <begin position="12"/>
        <end position="31"/>
    </location>
</feature>
<evidence type="ECO:0000256" key="7">
    <source>
        <dbReference type="ARBA" id="ARBA00049458"/>
    </source>
</evidence>
<protein>
    <recommendedName>
        <fullName evidence="6">lysoplasmalogenase</fullName>
        <ecNumber evidence="6">3.3.2.2</ecNumber>
    </recommendedName>
</protein>
<sequence>MVSFVTVVKNEGIKLVPFLIATGVYFVLWLPTSSPSWVSAFFKCLPIVCLWVFLLSHGINFLRDHSRARKILTGLIFSALGDAFLIKDGQVYFSHGLLMFAIAHILYSFAFGMKPLNLRTGLVIGTISGLCYIIIYHCLSGISTLLVAVYISLIGTMAWRATAGVLQISDLWTWTKLSAGLGAVLFMVSDLTLAVTTFCFPVPHSHAIIMATYYAAQMLIALSAVEYMDADVAKKV</sequence>
<feature type="transmembrane region" description="Helical" evidence="9">
    <location>
        <begin position="179"/>
        <end position="200"/>
    </location>
</feature>
<evidence type="ECO:0000256" key="1">
    <source>
        <dbReference type="ARBA" id="ARBA00004141"/>
    </source>
</evidence>
<evidence type="ECO:0000313" key="10">
    <source>
        <dbReference type="EMBL" id="KAF5903316.1"/>
    </source>
</evidence>
<gene>
    <name evidence="10" type="primary">tmem86a</name>
    <name evidence="10" type="ORF">DAT39_006950</name>
</gene>
<comment type="catalytic activity">
    <reaction evidence="7">
        <text>a 1-O-(1Z-alkenyl)-sn-glycero-3-phosphoethanolamine + H2O = a 2,3-saturated aldehyde + sn-glycero-3-phosphoethanolamine</text>
        <dbReference type="Rhea" id="RHEA:16905"/>
        <dbReference type="ChEBI" id="CHEBI:15377"/>
        <dbReference type="ChEBI" id="CHEBI:73359"/>
        <dbReference type="ChEBI" id="CHEBI:77288"/>
        <dbReference type="ChEBI" id="CHEBI:143890"/>
        <dbReference type="EC" id="3.3.2.2"/>
    </reaction>
</comment>
<evidence type="ECO:0000256" key="8">
    <source>
        <dbReference type="ARBA" id="ARBA00049560"/>
    </source>
</evidence>
<evidence type="ECO:0000256" key="6">
    <source>
        <dbReference type="ARBA" id="ARBA00035673"/>
    </source>
</evidence>
<keyword evidence="11" id="KW-1185">Reference proteome</keyword>
<dbReference type="EC" id="3.3.2.2" evidence="6"/>
<comment type="caution">
    <text evidence="10">The sequence shown here is derived from an EMBL/GenBank/DDBJ whole genome shotgun (WGS) entry which is preliminary data.</text>
</comment>
<dbReference type="Proteomes" id="UP000727407">
    <property type="component" value="Unassembled WGS sequence"/>
</dbReference>
<accession>A0A8J4X5V2</accession>
<dbReference type="GO" id="GO:0047408">
    <property type="term" value="F:alkenylglycerophosphocholine hydrolase activity"/>
    <property type="evidence" value="ECO:0007669"/>
    <property type="project" value="UniProtKB-EC"/>
</dbReference>
<feature type="transmembrane region" description="Helical" evidence="9">
    <location>
        <begin position="133"/>
        <end position="159"/>
    </location>
</feature>